<protein>
    <submittedName>
        <fullName evidence="1">Uncharacterized protein</fullName>
    </submittedName>
</protein>
<dbReference type="RefSeq" id="XP_037196883.1">
    <property type="nucleotide sequence ID" value="XM_037330550.1"/>
</dbReference>
<sequence length="73" mass="8284">MLNDLVKSVRPTGSGTAIKRSMTSRYPVIEYVHRWSIKYTETACTERQMLSPGLWGLLRVGLWTKASPSHFAD</sequence>
<organism evidence="1 2">
    <name type="scientific">Botrytis fragariae</name>
    <dbReference type="NCBI Taxonomy" id="1964551"/>
    <lineage>
        <taxon>Eukaryota</taxon>
        <taxon>Fungi</taxon>
        <taxon>Dikarya</taxon>
        <taxon>Ascomycota</taxon>
        <taxon>Pezizomycotina</taxon>
        <taxon>Leotiomycetes</taxon>
        <taxon>Helotiales</taxon>
        <taxon>Sclerotiniaceae</taxon>
        <taxon>Botrytis</taxon>
    </lineage>
</organism>
<comment type="caution">
    <text evidence="1">The sequence shown here is derived from an EMBL/GenBank/DDBJ whole genome shotgun (WGS) entry which is preliminary data.</text>
</comment>
<dbReference type="Proteomes" id="UP000531561">
    <property type="component" value="Unassembled WGS sequence"/>
</dbReference>
<evidence type="ECO:0000313" key="1">
    <source>
        <dbReference type="EMBL" id="KAF5877938.1"/>
    </source>
</evidence>
<dbReference type="GeneID" id="59254242"/>
<reference evidence="1 2" key="1">
    <citation type="journal article" date="2020" name="Phytopathology">
        <title>A high-quality genome resource of Botrytis fragariae, a new and rapidly spreading fungal pathogen causing strawberry gray mold in the U.S.A.</title>
        <authorList>
            <person name="Wu Y."/>
            <person name="Saski C.A."/>
            <person name="Schnabel G."/>
            <person name="Xiao S."/>
            <person name="Hu M."/>
        </authorList>
    </citation>
    <scope>NUCLEOTIDE SEQUENCE [LARGE SCALE GENOMIC DNA]</scope>
    <source>
        <strain evidence="1 2">BVB16</strain>
    </source>
</reference>
<accession>A0A8H6EMR4</accession>
<proteinExistence type="predicted"/>
<dbReference type="AlphaFoldDB" id="A0A8H6EMR4"/>
<evidence type="ECO:0000313" key="2">
    <source>
        <dbReference type="Proteomes" id="UP000531561"/>
    </source>
</evidence>
<gene>
    <name evidence="1" type="ORF">Bfra_000103</name>
</gene>
<dbReference type="EMBL" id="JABFCT010000002">
    <property type="protein sequence ID" value="KAF5877938.1"/>
    <property type="molecule type" value="Genomic_DNA"/>
</dbReference>
<name>A0A8H6EMR4_9HELO</name>
<keyword evidence="2" id="KW-1185">Reference proteome</keyword>